<dbReference type="PRINTS" id="PR00252">
    <property type="entry name" value="NRIONCHANNEL"/>
</dbReference>
<reference evidence="19" key="1">
    <citation type="submission" date="2025-08" db="UniProtKB">
        <authorList>
            <consortium name="RefSeq"/>
        </authorList>
    </citation>
    <scope>IDENTIFICATION</scope>
    <source>
        <tissue evidence="19">Testes</tissue>
    </source>
</reference>
<dbReference type="Gene3D" id="2.70.170.10">
    <property type="entry name" value="Neurotransmitter-gated ion-channel ligand-binding domain"/>
    <property type="match status" value="1"/>
</dbReference>
<dbReference type="Gene3D" id="1.20.58.390">
    <property type="entry name" value="Neurotransmitter-gated ion-channel transmembrane domain"/>
    <property type="match status" value="2"/>
</dbReference>
<organism evidence="18 19">
    <name type="scientific">Saccoglossus kowalevskii</name>
    <name type="common">Acorn worm</name>
    <dbReference type="NCBI Taxonomy" id="10224"/>
    <lineage>
        <taxon>Eukaryota</taxon>
        <taxon>Metazoa</taxon>
        <taxon>Hemichordata</taxon>
        <taxon>Enteropneusta</taxon>
        <taxon>Harrimaniidae</taxon>
        <taxon>Saccoglossus</taxon>
    </lineage>
</organism>
<keyword evidence="12 14" id="KW-0407">Ion channel</keyword>
<dbReference type="InterPro" id="IPR038050">
    <property type="entry name" value="Neuro_actylchol_rec"/>
</dbReference>
<keyword evidence="8" id="KW-1015">Disulfide bond</keyword>
<evidence type="ECO:0000259" key="16">
    <source>
        <dbReference type="Pfam" id="PF02931"/>
    </source>
</evidence>
<feature type="transmembrane region" description="Helical" evidence="14">
    <location>
        <begin position="304"/>
        <end position="326"/>
    </location>
</feature>
<feature type="region of interest" description="Disordered" evidence="15">
    <location>
        <begin position="387"/>
        <end position="407"/>
    </location>
</feature>
<evidence type="ECO:0000256" key="6">
    <source>
        <dbReference type="ARBA" id="ARBA00023065"/>
    </source>
</evidence>
<dbReference type="CDD" id="cd18997">
    <property type="entry name" value="LGIC_ECD_nAChR"/>
    <property type="match status" value="1"/>
</dbReference>
<evidence type="ECO:0000256" key="12">
    <source>
        <dbReference type="ARBA" id="ARBA00023303"/>
    </source>
</evidence>
<dbReference type="InterPro" id="IPR036719">
    <property type="entry name" value="Neuro-gated_channel_TM_sf"/>
</dbReference>
<evidence type="ECO:0000256" key="4">
    <source>
        <dbReference type="ARBA" id="ARBA00022989"/>
    </source>
</evidence>
<evidence type="ECO:0000256" key="10">
    <source>
        <dbReference type="ARBA" id="ARBA00023180"/>
    </source>
</evidence>
<feature type="transmembrane region" description="Helical" evidence="14">
    <location>
        <begin position="271"/>
        <end position="292"/>
    </location>
</feature>
<evidence type="ECO:0000256" key="3">
    <source>
        <dbReference type="ARBA" id="ARBA00022692"/>
    </source>
</evidence>
<accession>A0ABM0GRM6</accession>
<dbReference type="InterPro" id="IPR018000">
    <property type="entry name" value="Neurotransmitter_ion_chnl_CS"/>
</dbReference>
<evidence type="ECO:0000313" key="19">
    <source>
        <dbReference type="RefSeq" id="XP_002735799.1"/>
    </source>
</evidence>
<evidence type="ECO:0000256" key="15">
    <source>
        <dbReference type="SAM" id="MobiDB-lite"/>
    </source>
</evidence>
<comment type="subcellular location">
    <subcellularLocation>
        <location evidence="13">Synaptic cell membrane</location>
        <topology evidence="13">Multi-pass membrane protein</topology>
    </subcellularLocation>
</comment>
<keyword evidence="4 14" id="KW-1133">Transmembrane helix</keyword>
<evidence type="ECO:0000256" key="2">
    <source>
        <dbReference type="ARBA" id="ARBA00022475"/>
    </source>
</evidence>
<dbReference type="Pfam" id="PF02932">
    <property type="entry name" value="Neur_chan_memb"/>
    <property type="match status" value="1"/>
</dbReference>
<dbReference type="PANTHER" id="PTHR18945">
    <property type="entry name" value="NEUROTRANSMITTER GATED ION CHANNEL"/>
    <property type="match status" value="1"/>
</dbReference>
<evidence type="ECO:0000256" key="14">
    <source>
        <dbReference type="RuleBase" id="RU000687"/>
    </source>
</evidence>
<evidence type="ECO:0000256" key="7">
    <source>
        <dbReference type="ARBA" id="ARBA00023136"/>
    </source>
</evidence>
<dbReference type="PRINTS" id="PR00254">
    <property type="entry name" value="NICOTINICR"/>
</dbReference>
<dbReference type="PROSITE" id="PS00236">
    <property type="entry name" value="NEUROTR_ION_CHANNEL"/>
    <property type="match status" value="1"/>
</dbReference>
<feature type="transmembrane region" description="Helical" evidence="14">
    <location>
        <begin position="338"/>
        <end position="355"/>
    </location>
</feature>
<keyword evidence="10" id="KW-0325">Glycoprotein</keyword>
<keyword evidence="1 14" id="KW-0813">Transport</keyword>
<keyword evidence="3 14" id="KW-0812">Transmembrane</keyword>
<dbReference type="Pfam" id="PF02931">
    <property type="entry name" value="Neur_chan_LBD"/>
    <property type="match status" value="1"/>
</dbReference>
<evidence type="ECO:0000313" key="18">
    <source>
        <dbReference type="Proteomes" id="UP000694865"/>
    </source>
</evidence>
<gene>
    <name evidence="19" type="primary">LOC100367369</name>
</gene>
<evidence type="ECO:0000256" key="9">
    <source>
        <dbReference type="ARBA" id="ARBA00023170"/>
    </source>
</evidence>
<dbReference type="InterPro" id="IPR002394">
    <property type="entry name" value="Nicotinic_acetylcholine_rcpt"/>
</dbReference>
<dbReference type="InterPro" id="IPR006202">
    <property type="entry name" value="Neur_chan_lig-bd"/>
</dbReference>
<dbReference type="GeneID" id="100367369"/>
<feature type="domain" description="Neurotransmitter-gated ion-channel transmembrane" evidence="17">
    <location>
        <begin position="246"/>
        <end position="461"/>
    </location>
</feature>
<comment type="similarity">
    <text evidence="14">Belongs to the ligand-gated ion channel (TC 1.A.9) family.</text>
</comment>
<dbReference type="SUPFAM" id="SSF90112">
    <property type="entry name" value="Neurotransmitter-gated ion-channel transmembrane pore"/>
    <property type="match status" value="1"/>
</dbReference>
<name>A0ABM0GRM6_SACKO</name>
<keyword evidence="9" id="KW-0675">Receptor</keyword>
<evidence type="ECO:0000256" key="13">
    <source>
        <dbReference type="ARBA" id="ARBA00034099"/>
    </source>
</evidence>
<feature type="transmembrane region" description="Helical" evidence="14">
    <location>
        <begin position="240"/>
        <end position="259"/>
    </location>
</feature>
<protein>
    <submittedName>
        <fullName evidence="19">Neuronal acetylcholine receptor subunit alpha-10-like</fullName>
    </submittedName>
</protein>
<keyword evidence="11" id="KW-1071">Ligand-gated ion channel</keyword>
<dbReference type="RefSeq" id="XP_002735799.1">
    <property type="nucleotide sequence ID" value="XM_002735753.1"/>
</dbReference>
<sequence length="473" mass="54193">MYPMLQSNSSGRSDGWGSQQTLHYNKKHLKTSRLFQESRDDQPIRYHLVHDLLYPYNPIVRPVYDPHTVTQLEMQLYVSQVLEMVLEMLWEDEMLSWNESEYGGTRSLKIPSDLIWLPEVVLYNNADDKYDSFVKEQIAVIYSNGDVMWAAPVIFLSNCQVDVTYFPFDSQQCQLKFGPWQYDGNELKVNGTGDASVFTSDGEWDMLGLIATSNVEYYPDHPGVPYYDVTYTLYIRRRPVYFIFNLIVPCVILAALSSLTFLLPPESGEKISYGISVLLALTVFLLLMAESLPPSSVIPLVGQYHAATVVLVTMSLITSVIVINTHHRGGAGDPLPPWMRRFILGYMSKIVFFKYKDLRQPRSRKLNLNSGRSPSCLRYIECNNDRQSNGVSNNPDNKGQQMSQRDSPTMRLLVKEVRKIATFLEDNKKDDEMKHEWMTAAVVLDRFFLMLYICASISTVLVIAARVDWTSML</sequence>
<evidence type="ECO:0000256" key="8">
    <source>
        <dbReference type="ARBA" id="ARBA00023157"/>
    </source>
</evidence>
<dbReference type="InterPro" id="IPR006201">
    <property type="entry name" value="Neur_channel"/>
</dbReference>
<keyword evidence="18" id="KW-1185">Reference proteome</keyword>
<feature type="non-terminal residue" evidence="19">
    <location>
        <position position="1"/>
    </location>
</feature>
<feature type="transmembrane region" description="Helical" evidence="14">
    <location>
        <begin position="447"/>
        <end position="467"/>
    </location>
</feature>
<evidence type="ECO:0000256" key="5">
    <source>
        <dbReference type="ARBA" id="ARBA00023018"/>
    </source>
</evidence>
<keyword evidence="2" id="KW-1003">Cell membrane</keyword>
<dbReference type="InterPro" id="IPR006029">
    <property type="entry name" value="Neurotrans-gated_channel_TM"/>
</dbReference>
<evidence type="ECO:0000259" key="17">
    <source>
        <dbReference type="Pfam" id="PF02932"/>
    </source>
</evidence>
<dbReference type="CDD" id="cd19051">
    <property type="entry name" value="LGIC_TM_cation"/>
    <property type="match status" value="1"/>
</dbReference>
<evidence type="ECO:0000256" key="11">
    <source>
        <dbReference type="ARBA" id="ARBA00023286"/>
    </source>
</evidence>
<keyword evidence="7 14" id="KW-0472">Membrane</keyword>
<keyword evidence="5" id="KW-0770">Synapse</keyword>
<feature type="domain" description="Neurotransmitter-gated ion-channel ligand-binding" evidence="16">
    <location>
        <begin position="47"/>
        <end position="239"/>
    </location>
</feature>
<dbReference type="Proteomes" id="UP000694865">
    <property type="component" value="Unplaced"/>
</dbReference>
<proteinExistence type="inferred from homology"/>
<evidence type="ECO:0000256" key="1">
    <source>
        <dbReference type="ARBA" id="ARBA00022448"/>
    </source>
</evidence>
<dbReference type="SUPFAM" id="SSF63712">
    <property type="entry name" value="Nicotinic receptor ligand binding domain-like"/>
    <property type="match status" value="1"/>
</dbReference>
<keyword evidence="6 14" id="KW-0406">Ion transport</keyword>
<dbReference type="InterPro" id="IPR036734">
    <property type="entry name" value="Neur_chan_lig-bd_sf"/>
</dbReference>